<protein>
    <submittedName>
        <fullName evidence="16">TonB-dependent receptor</fullName>
    </submittedName>
</protein>
<keyword evidence="4" id="KW-0410">Iron transport</keyword>
<dbReference type="PROSITE" id="PS52016">
    <property type="entry name" value="TONB_DEPENDENT_REC_3"/>
    <property type="match status" value="1"/>
</dbReference>
<evidence type="ECO:0000256" key="11">
    <source>
        <dbReference type="PROSITE-ProRule" id="PRU01360"/>
    </source>
</evidence>
<keyword evidence="9 11" id="KW-0472">Membrane</keyword>
<evidence type="ECO:0000256" key="2">
    <source>
        <dbReference type="ARBA" id="ARBA00022448"/>
    </source>
</evidence>
<dbReference type="RefSeq" id="WP_173179439.1">
    <property type="nucleotide sequence ID" value="NZ_AP021876.1"/>
</dbReference>
<keyword evidence="10 11" id="KW-0998">Cell outer membrane</keyword>
<dbReference type="PANTHER" id="PTHR32552">
    <property type="entry name" value="FERRICHROME IRON RECEPTOR-RELATED"/>
    <property type="match status" value="1"/>
</dbReference>
<dbReference type="InterPro" id="IPR012910">
    <property type="entry name" value="Plug_dom"/>
</dbReference>
<evidence type="ECO:0000256" key="12">
    <source>
        <dbReference type="RuleBase" id="RU003357"/>
    </source>
</evidence>
<evidence type="ECO:0000313" key="16">
    <source>
        <dbReference type="EMBL" id="BBO82346.1"/>
    </source>
</evidence>
<keyword evidence="3 11" id="KW-1134">Transmembrane beta strand</keyword>
<dbReference type="InterPro" id="IPR039426">
    <property type="entry name" value="TonB-dep_rcpt-like"/>
</dbReference>
<dbReference type="KEGG" id="dov:DSCO28_29120"/>
<dbReference type="EMBL" id="AP021876">
    <property type="protein sequence ID" value="BBO82346.1"/>
    <property type="molecule type" value="Genomic_DNA"/>
</dbReference>
<sequence length="690" mass="78626">MLRHKSAGIYWLLCIVSGMIWATPGFAQDDQSELIQLETITVSGEKQEEEVQRIPSAITVFTESVIEDAGIDEIGEVINRVPNMTFGETFLGGETIFRGIRPSQFTYKNPVIIYIDGIPHDHVYSFDADLNNIERVEVFRGSQGALYGKNAIGGIINVVSKRPDNLVDAKITAEYAENETYKVKAYADGPIVQDRLFLGLSGSWSQTEGFMENHYPGEDTFDDNESWRTKVLLNWLPTDRMKVDLHAGASHLRNDNGGPVIRSDEVRYHDTRDPDDKMNTDIFNFGLNLTYAWELMEFTSVSTYSDNQTDIRQNLNYYRSEPTWVGLWDAEYTMFSQELRFQSKKNDNGSKWLGGVYYSKGKEDTNEGGSIMNTEASLGYNTKLDYPGETDEETVSAFGQITIPLIEGLYFTAGLRYERVYKELNFRYTETRLDTNQTTKIAYDIEDDWSALLPKGTLSWHIMDNAMIYASISRGYLAGGLNPYDTVKERAKFDEQTSIDYEFGTKTQWLDDRLTFNMAVFYMDIEDMHVYSMPEPYVFVASNAGEAHSKGIEVEMMARPLKGLDITAQFGWTDAEYDEYEGYEGNKIQGTPEYTFNLAAQYRHASGLFARAEMQSNGETYYSDDNTDSQGSFELYNMKIGYEASRWNLYFYCNNILDEEYFSYGRSSSLGTLKEVGDPRTFGVVASVNF</sequence>
<feature type="signal peptide" evidence="13">
    <location>
        <begin position="1"/>
        <end position="27"/>
    </location>
</feature>
<comment type="subcellular location">
    <subcellularLocation>
        <location evidence="1 11">Cell outer membrane</location>
        <topology evidence="1 11">Multi-pass membrane protein</topology>
    </subcellularLocation>
</comment>
<proteinExistence type="inferred from homology"/>
<name>A0A5K7ZMB8_9BACT</name>
<dbReference type="Proteomes" id="UP000425960">
    <property type="component" value="Chromosome"/>
</dbReference>
<dbReference type="InterPro" id="IPR000531">
    <property type="entry name" value="Beta-barrel_TonB"/>
</dbReference>
<evidence type="ECO:0000256" key="1">
    <source>
        <dbReference type="ARBA" id="ARBA00004571"/>
    </source>
</evidence>
<gene>
    <name evidence="16" type="ORF">DSCO28_29120</name>
</gene>
<keyword evidence="6" id="KW-0408">Iron</keyword>
<keyword evidence="8 12" id="KW-0798">TonB box</keyword>
<organism evidence="16 17">
    <name type="scientific">Desulfosarcina ovata subsp. sediminis</name>
    <dbReference type="NCBI Taxonomy" id="885957"/>
    <lineage>
        <taxon>Bacteria</taxon>
        <taxon>Pseudomonadati</taxon>
        <taxon>Thermodesulfobacteriota</taxon>
        <taxon>Desulfobacteria</taxon>
        <taxon>Desulfobacterales</taxon>
        <taxon>Desulfosarcinaceae</taxon>
        <taxon>Desulfosarcina</taxon>
    </lineage>
</organism>
<feature type="domain" description="TonB-dependent receptor-like beta-barrel" evidence="14">
    <location>
        <begin position="258"/>
        <end position="656"/>
    </location>
</feature>
<evidence type="ECO:0000256" key="5">
    <source>
        <dbReference type="ARBA" id="ARBA00022692"/>
    </source>
</evidence>
<feature type="chain" id="PRO_5024343747" evidence="13">
    <location>
        <begin position="28"/>
        <end position="690"/>
    </location>
</feature>
<evidence type="ECO:0000256" key="4">
    <source>
        <dbReference type="ARBA" id="ARBA00022496"/>
    </source>
</evidence>
<evidence type="ECO:0000256" key="10">
    <source>
        <dbReference type="ARBA" id="ARBA00023237"/>
    </source>
</evidence>
<evidence type="ECO:0000256" key="7">
    <source>
        <dbReference type="ARBA" id="ARBA00023065"/>
    </source>
</evidence>
<evidence type="ECO:0000256" key="9">
    <source>
        <dbReference type="ARBA" id="ARBA00023136"/>
    </source>
</evidence>
<feature type="domain" description="TonB-dependent receptor plug" evidence="15">
    <location>
        <begin position="51"/>
        <end position="155"/>
    </location>
</feature>
<keyword evidence="7" id="KW-0406">Ion transport</keyword>
<evidence type="ECO:0000259" key="14">
    <source>
        <dbReference type="Pfam" id="PF00593"/>
    </source>
</evidence>
<dbReference type="GO" id="GO:0006826">
    <property type="term" value="P:iron ion transport"/>
    <property type="evidence" value="ECO:0007669"/>
    <property type="project" value="UniProtKB-KW"/>
</dbReference>
<evidence type="ECO:0000256" key="6">
    <source>
        <dbReference type="ARBA" id="ARBA00023004"/>
    </source>
</evidence>
<accession>A0A5K7ZMB8</accession>
<reference evidence="16 17" key="1">
    <citation type="submission" date="2019-11" db="EMBL/GenBank/DDBJ databases">
        <title>Comparative genomics of hydrocarbon-degrading Desulfosarcina strains.</title>
        <authorList>
            <person name="Watanabe M."/>
            <person name="Kojima H."/>
            <person name="Fukui M."/>
        </authorList>
    </citation>
    <scope>NUCLEOTIDE SEQUENCE [LARGE SCALE GENOMIC DNA]</scope>
    <source>
        <strain evidence="16 17">28bB2T</strain>
    </source>
</reference>
<keyword evidence="2 11" id="KW-0813">Transport</keyword>
<evidence type="ECO:0000313" key="17">
    <source>
        <dbReference type="Proteomes" id="UP000425960"/>
    </source>
</evidence>
<keyword evidence="13" id="KW-0732">Signal</keyword>
<evidence type="ECO:0000256" key="13">
    <source>
        <dbReference type="SAM" id="SignalP"/>
    </source>
</evidence>
<evidence type="ECO:0000256" key="3">
    <source>
        <dbReference type="ARBA" id="ARBA00022452"/>
    </source>
</evidence>
<dbReference type="Pfam" id="PF00593">
    <property type="entry name" value="TonB_dep_Rec_b-barrel"/>
    <property type="match status" value="1"/>
</dbReference>
<dbReference type="Gene3D" id="2.40.170.20">
    <property type="entry name" value="TonB-dependent receptor, beta-barrel domain"/>
    <property type="match status" value="1"/>
</dbReference>
<dbReference type="AlphaFoldDB" id="A0A5K7ZMB8"/>
<evidence type="ECO:0000256" key="8">
    <source>
        <dbReference type="ARBA" id="ARBA00023077"/>
    </source>
</evidence>
<comment type="similarity">
    <text evidence="11 12">Belongs to the TonB-dependent receptor family.</text>
</comment>
<dbReference type="Pfam" id="PF07715">
    <property type="entry name" value="Plug"/>
    <property type="match status" value="1"/>
</dbReference>
<keyword evidence="5 11" id="KW-0812">Transmembrane</keyword>
<dbReference type="InterPro" id="IPR036942">
    <property type="entry name" value="Beta-barrel_TonB_sf"/>
</dbReference>
<dbReference type="GO" id="GO:0009279">
    <property type="term" value="C:cell outer membrane"/>
    <property type="evidence" value="ECO:0007669"/>
    <property type="project" value="UniProtKB-SubCell"/>
</dbReference>
<evidence type="ECO:0000259" key="15">
    <source>
        <dbReference type="Pfam" id="PF07715"/>
    </source>
</evidence>
<dbReference type="SUPFAM" id="SSF56935">
    <property type="entry name" value="Porins"/>
    <property type="match status" value="1"/>
</dbReference>
<dbReference type="CDD" id="cd01347">
    <property type="entry name" value="ligand_gated_channel"/>
    <property type="match status" value="1"/>
</dbReference>
<dbReference type="PANTHER" id="PTHR32552:SF81">
    <property type="entry name" value="TONB-DEPENDENT OUTER MEMBRANE RECEPTOR"/>
    <property type="match status" value="1"/>
</dbReference>
<keyword evidence="16" id="KW-0675">Receptor</keyword>